<dbReference type="GO" id="GO:0016787">
    <property type="term" value="F:hydrolase activity"/>
    <property type="evidence" value="ECO:0007669"/>
    <property type="project" value="UniProtKB-KW"/>
</dbReference>
<name>A0A4Q9DJC6_9BACL</name>
<protein>
    <submittedName>
        <fullName evidence="2">Metal-dependent hydrolase</fullName>
    </submittedName>
</protein>
<keyword evidence="1" id="KW-0472">Membrane</keyword>
<gene>
    <name evidence="2" type="ORF">EYB31_26370</name>
</gene>
<keyword evidence="2" id="KW-0378">Hydrolase</keyword>
<evidence type="ECO:0000256" key="1">
    <source>
        <dbReference type="SAM" id="Phobius"/>
    </source>
</evidence>
<feature type="transmembrane region" description="Helical" evidence="1">
    <location>
        <begin position="160"/>
        <end position="176"/>
    </location>
</feature>
<feature type="transmembrane region" description="Helical" evidence="1">
    <location>
        <begin position="128"/>
        <end position="154"/>
    </location>
</feature>
<dbReference type="AlphaFoldDB" id="A0A4Q9DJC6"/>
<feature type="transmembrane region" description="Helical" evidence="1">
    <location>
        <begin position="70"/>
        <end position="87"/>
    </location>
</feature>
<keyword evidence="1" id="KW-1133">Transmembrane helix</keyword>
<evidence type="ECO:0000313" key="3">
    <source>
        <dbReference type="Proteomes" id="UP000293142"/>
    </source>
</evidence>
<dbReference type="InterPro" id="IPR007404">
    <property type="entry name" value="YdjM-like"/>
</dbReference>
<keyword evidence="3" id="KW-1185">Reference proteome</keyword>
<comment type="caution">
    <text evidence="2">The sequence shown here is derived from an EMBL/GenBank/DDBJ whole genome shotgun (WGS) entry which is preliminary data.</text>
</comment>
<accession>A0A4Q9DJC6</accession>
<dbReference type="EMBL" id="SIRE01000020">
    <property type="protein sequence ID" value="TBL74021.1"/>
    <property type="molecule type" value="Genomic_DNA"/>
</dbReference>
<dbReference type="Pfam" id="PF04307">
    <property type="entry name" value="YdjM"/>
    <property type="match status" value="1"/>
</dbReference>
<dbReference type="RefSeq" id="WP_131016428.1">
    <property type="nucleotide sequence ID" value="NZ_SIRE01000020.1"/>
</dbReference>
<organism evidence="2 3">
    <name type="scientific">Paenibacillus thalictri</name>
    <dbReference type="NCBI Taxonomy" id="2527873"/>
    <lineage>
        <taxon>Bacteria</taxon>
        <taxon>Bacillati</taxon>
        <taxon>Bacillota</taxon>
        <taxon>Bacilli</taxon>
        <taxon>Bacillales</taxon>
        <taxon>Paenibacillaceae</taxon>
        <taxon>Paenibacillus</taxon>
    </lineage>
</organism>
<proteinExistence type="predicted"/>
<evidence type="ECO:0000313" key="2">
    <source>
        <dbReference type="EMBL" id="TBL74021.1"/>
    </source>
</evidence>
<dbReference type="PANTHER" id="PTHR40031">
    <property type="entry name" value="HYPOTHETICAL MEMBRANE SPANNING PROTEIN"/>
    <property type="match status" value="1"/>
</dbReference>
<dbReference type="InterPro" id="IPR053170">
    <property type="entry name" value="Transcription_regulator"/>
</dbReference>
<keyword evidence="1" id="KW-0812">Transmembrane</keyword>
<dbReference type="Proteomes" id="UP000293142">
    <property type="component" value="Unassembled WGS sequence"/>
</dbReference>
<dbReference type="OrthoDB" id="110250at2"/>
<sequence>MDSGTHLVIGFGLAGLAYIDPVVAADHSVSTAVLIGTVLGSQAPDLDTLLRFKSNAAYIKNHRGTSHSPPFLLLWTLLITFGLYLAFGSSLPVLHVGMWVLIAVVFHVFTDLFNMYGTQALRPFSEKWIAWNIIHIFDPFIFVSHVIAIFMWSLELAKPQTIFPVLYGLIALYYIWRTVYHYVLENRLHIQDTTYEPGDRYMLTPTLHLHHFQIVKTKQDGSFQLGEYRSGKVRWIDRVSCADHPAITESRKHLDIASFLYFCSYACAECKEHSWGYEVRWVDVRYRHRRQYPFVAVLLLDHQYRPLDSYVGWLSDSRLEKKLRVDSYS</sequence>
<feature type="transmembrane region" description="Helical" evidence="1">
    <location>
        <begin position="93"/>
        <end position="116"/>
    </location>
</feature>
<reference evidence="2 3" key="1">
    <citation type="submission" date="2019-02" db="EMBL/GenBank/DDBJ databases">
        <title>Paenibacillus sp. nov., isolated from surface-sterilized tissue of Thalictrum simplex L.</title>
        <authorList>
            <person name="Tuo L."/>
        </authorList>
    </citation>
    <scope>NUCLEOTIDE SEQUENCE [LARGE SCALE GENOMIC DNA]</scope>
    <source>
        <strain evidence="2 3">N2SHLJ1</strain>
    </source>
</reference>
<dbReference type="PANTHER" id="PTHR40031:SF1">
    <property type="entry name" value="MEMBRANE-BOUND METAL-DEPENDENT HYDROLASE"/>
    <property type="match status" value="1"/>
</dbReference>